<evidence type="ECO:0000256" key="2">
    <source>
        <dbReference type="ARBA" id="ARBA00023186"/>
    </source>
</evidence>
<sequence>MTRQRLLLAAAPLACLAATSSIVSAFTTTSSSIAFTRSFAAPVVLPQHTLSTRLYSEAEDEQQQTEGEVEEKAAEDHQLPAEEATDILNSPAFLKRKIDVLKSDVEAIEGDITEAMAALDRGKEEWGQKLDALQSEYQNIQDRMNKQSKEGGGTATIEVVRKMLEVMDNYDRAFGALSADTEEEKEMEATYKATYDLILKIFDDLGVKPVETLGTEFDYEVHQAVMQRPCDEYEEGIVCDELARGWVLDDKLIRAAMVSVSAG</sequence>
<dbReference type="AlphaFoldDB" id="A0A6V2AKE6"/>
<dbReference type="InterPro" id="IPR000740">
    <property type="entry name" value="GrpE"/>
</dbReference>
<dbReference type="SUPFAM" id="SSF58014">
    <property type="entry name" value="Coiled-coil domain of nucleotide exchange factor GrpE"/>
    <property type="match status" value="1"/>
</dbReference>
<evidence type="ECO:0000256" key="3">
    <source>
        <dbReference type="RuleBase" id="RU004478"/>
    </source>
</evidence>
<organism evidence="7">
    <name type="scientific">Ditylum brightwellii</name>
    <dbReference type="NCBI Taxonomy" id="49249"/>
    <lineage>
        <taxon>Eukaryota</taxon>
        <taxon>Sar</taxon>
        <taxon>Stramenopiles</taxon>
        <taxon>Ochrophyta</taxon>
        <taxon>Bacillariophyta</taxon>
        <taxon>Mediophyceae</taxon>
        <taxon>Lithodesmiophycidae</taxon>
        <taxon>Lithodesmiales</taxon>
        <taxon>Lithodesmiaceae</taxon>
        <taxon>Ditylum</taxon>
    </lineage>
</organism>
<proteinExistence type="inferred from homology"/>
<dbReference type="HAMAP" id="MF_01151">
    <property type="entry name" value="GrpE"/>
    <property type="match status" value="1"/>
</dbReference>
<dbReference type="GO" id="GO:0006457">
    <property type="term" value="P:protein folding"/>
    <property type="evidence" value="ECO:0007669"/>
    <property type="project" value="InterPro"/>
</dbReference>
<dbReference type="GO" id="GO:0000774">
    <property type="term" value="F:adenyl-nucleotide exchange factor activity"/>
    <property type="evidence" value="ECO:0007669"/>
    <property type="project" value="InterPro"/>
</dbReference>
<feature type="coiled-coil region" evidence="4">
    <location>
        <begin position="123"/>
        <end position="150"/>
    </location>
</feature>
<evidence type="ECO:0000256" key="5">
    <source>
        <dbReference type="SAM" id="MobiDB-lite"/>
    </source>
</evidence>
<dbReference type="PANTHER" id="PTHR21237:SF40">
    <property type="entry name" value="CELL CYCLE AND APOPTOSIS REGULATOR PROTEIN 2"/>
    <property type="match status" value="1"/>
</dbReference>
<feature type="region of interest" description="Disordered" evidence="5">
    <location>
        <begin position="56"/>
        <end position="77"/>
    </location>
</feature>
<evidence type="ECO:0000313" key="7">
    <source>
        <dbReference type="EMBL" id="CAD9352062.1"/>
    </source>
</evidence>
<dbReference type="PRINTS" id="PR00773">
    <property type="entry name" value="GRPEPROTEIN"/>
</dbReference>
<dbReference type="PANTHER" id="PTHR21237">
    <property type="entry name" value="GRPE PROTEIN"/>
    <property type="match status" value="1"/>
</dbReference>
<dbReference type="Gene3D" id="2.30.22.10">
    <property type="entry name" value="Head domain of nucleotide exchange factor GrpE"/>
    <property type="match status" value="1"/>
</dbReference>
<keyword evidence="6" id="KW-0732">Signal</keyword>
<dbReference type="GO" id="GO:0051082">
    <property type="term" value="F:unfolded protein binding"/>
    <property type="evidence" value="ECO:0007669"/>
    <property type="project" value="TreeGrafter"/>
</dbReference>
<dbReference type="CDD" id="cd00446">
    <property type="entry name" value="GrpE"/>
    <property type="match status" value="1"/>
</dbReference>
<evidence type="ECO:0000256" key="4">
    <source>
        <dbReference type="SAM" id="Coils"/>
    </source>
</evidence>
<protein>
    <recommendedName>
        <fullName evidence="8">GrpE protein homolog</fullName>
    </recommendedName>
</protein>
<accession>A0A6V2AKE6</accession>
<evidence type="ECO:0008006" key="8">
    <source>
        <dbReference type="Google" id="ProtNLM"/>
    </source>
</evidence>
<feature type="chain" id="PRO_5030160862" description="GrpE protein homolog" evidence="6">
    <location>
        <begin position="26"/>
        <end position="263"/>
    </location>
</feature>
<keyword evidence="2" id="KW-0143">Chaperone</keyword>
<feature type="compositionally biased region" description="Acidic residues" evidence="5">
    <location>
        <begin position="57"/>
        <end position="69"/>
    </location>
</feature>
<reference evidence="7" key="1">
    <citation type="submission" date="2021-01" db="EMBL/GenBank/DDBJ databases">
        <authorList>
            <person name="Corre E."/>
            <person name="Pelletier E."/>
            <person name="Niang G."/>
            <person name="Scheremetjew M."/>
            <person name="Finn R."/>
            <person name="Kale V."/>
            <person name="Holt S."/>
            <person name="Cochrane G."/>
            <person name="Meng A."/>
            <person name="Brown T."/>
            <person name="Cohen L."/>
        </authorList>
    </citation>
    <scope>NUCLEOTIDE SEQUENCE</scope>
    <source>
        <strain evidence="7">Pop2</strain>
    </source>
</reference>
<evidence type="ECO:0000256" key="1">
    <source>
        <dbReference type="ARBA" id="ARBA00009054"/>
    </source>
</evidence>
<dbReference type="EMBL" id="HBGN01034595">
    <property type="protein sequence ID" value="CAD9352062.1"/>
    <property type="molecule type" value="Transcribed_RNA"/>
</dbReference>
<dbReference type="Gene3D" id="3.90.20.20">
    <property type="match status" value="1"/>
</dbReference>
<evidence type="ECO:0000256" key="6">
    <source>
        <dbReference type="SAM" id="SignalP"/>
    </source>
</evidence>
<dbReference type="InterPro" id="IPR013805">
    <property type="entry name" value="GrpE_CC"/>
</dbReference>
<comment type="similarity">
    <text evidence="1 3">Belongs to the GrpE family.</text>
</comment>
<gene>
    <name evidence="7" type="ORF">DBRI1063_LOCUS22257</name>
</gene>
<dbReference type="GO" id="GO:0042803">
    <property type="term" value="F:protein homodimerization activity"/>
    <property type="evidence" value="ECO:0007669"/>
    <property type="project" value="InterPro"/>
</dbReference>
<dbReference type="Pfam" id="PF01025">
    <property type="entry name" value="GrpE"/>
    <property type="match status" value="1"/>
</dbReference>
<dbReference type="InterPro" id="IPR009012">
    <property type="entry name" value="GrpE_head"/>
</dbReference>
<name>A0A6V2AKE6_9STRA</name>
<dbReference type="GO" id="GO:0051087">
    <property type="term" value="F:protein-folding chaperone binding"/>
    <property type="evidence" value="ECO:0007669"/>
    <property type="project" value="InterPro"/>
</dbReference>
<dbReference type="SUPFAM" id="SSF51064">
    <property type="entry name" value="Head domain of nucleotide exchange factor GrpE"/>
    <property type="match status" value="1"/>
</dbReference>
<keyword evidence="4" id="KW-0175">Coiled coil</keyword>
<feature type="signal peptide" evidence="6">
    <location>
        <begin position="1"/>
        <end position="25"/>
    </location>
</feature>